<gene>
    <name evidence="9" type="ORF">A2Z23_02260</name>
</gene>
<evidence type="ECO:0000256" key="3">
    <source>
        <dbReference type="ARBA" id="ARBA00022448"/>
    </source>
</evidence>
<evidence type="ECO:0000256" key="4">
    <source>
        <dbReference type="ARBA" id="ARBA00022692"/>
    </source>
</evidence>
<feature type="transmembrane region" description="Helical" evidence="7">
    <location>
        <begin position="234"/>
        <end position="256"/>
    </location>
</feature>
<evidence type="ECO:0000256" key="5">
    <source>
        <dbReference type="ARBA" id="ARBA00022989"/>
    </source>
</evidence>
<evidence type="ECO:0000259" key="8">
    <source>
        <dbReference type="PROSITE" id="PS51201"/>
    </source>
</evidence>
<comment type="subcellular location">
    <subcellularLocation>
        <location evidence="1">Membrane</location>
        <topology evidence="1">Multi-pass membrane protein</topology>
    </subcellularLocation>
</comment>
<feature type="transmembrane region" description="Helical" evidence="7">
    <location>
        <begin position="6"/>
        <end position="24"/>
    </location>
</feature>
<feature type="transmembrane region" description="Helical" evidence="7">
    <location>
        <begin position="323"/>
        <end position="344"/>
    </location>
</feature>
<dbReference type="Pfam" id="PF02254">
    <property type="entry name" value="TrkA_N"/>
    <property type="match status" value="1"/>
</dbReference>
<comment type="similarity">
    <text evidence="2">Belongs to the monovalent cation:proton antiporter 2 (CPA2) transporter (TC 2.A.37) family.</text>
</comment>
<keyword evidence="3" id="KW-0813">Transport</keyword>
<feature type="domain" description="RCK N-terminal" evidence="8">
    <location>
        <begin position="406"/>
        <end position="522"/>
    </location>
</feature>
<feature type="transmembrane region" description="Helical" evidence="7">
    <location>
        <begin position="204"/>
        <end position="228"/>
    </location>
</feature>
<dbReference type="GO" id="GO:1902600">
    <property type="term" value="P:proton transmembrane transport"/>
    <property type="evidence" value="ECO:0007669"/>
    <property type="project" value="InterPro"/>
</dbReference>
<dbReference type="Pfam" id="PF00999">
    <property type="entry name" value="Na_H_Exchanger"/>
    <property type="match status" value="1"/>
</dbReference>
<accession>A0A1F5G2R2</accession>
<feature type="transmembrane region" description="Helical" evidence="7">
    <location>
        <begin position="54"/>
        <end position="75"/>
    </location>
</feature>
<dbReference type="InterPro" id="IPR003148">
    <property type="entry name" value="RCK_N"/>
</dbReference>
<evidence type="ECO:0000256" key="6">
    <source>
        <dbReference type="ARBA" id="ARBA00023136"/>
    </source>
</evidence>
<name>A0A1F5G2R2_9BACT</name>
<dbReference type="PANTHER" id="PTHR42751:SF3">
    <property type="entry name" value="SODIUM_GLUTAMATE SYMPORTER"/>
    <property type="match status" value="1"/>
</dbReference>
<keyword evidence="4 7" id="KW-0812">Transmembrane</keyword>
<dbReference type="EMBL" id="MFAV01000029">
    <property type="protein sequence ID" value="OGD86172.1"/>
    <property type="molecule type" value="Genomic_DNA"/>
</dbReference>
<feature type="transmembrane region" description="Helical" evidence="7">
    <location>
        <begin position="176"/>
        <end position="197"/>
    </location>
</feature>
<dbReference type="GO" id="GO:0006813">
    <property type="term" value="P:potassium ion transport"/>
    <property type="evidence" value="ECO:0007669"/>
    <property type="project" value="InterPro"/>
</dbReference>
<comment type="caution">
    <text evidence="9">The sequence shown here is derived from an EMBL/GenBank/DDBJ whole genome shotgun (WGS) entry which is preliminary data.</text>
</comment>
<organism evidence="9 10">
    <name type="scientific">Candidatus Curtissbacteria bacterium RBG_16_39_7</name>
    <dbReference type="NCBI Taxonomy" id="1797707"/>
    <lineage>
        <taxon>Bacteria</taxon>
        <taxon>Candidatus Curtissiibacteriota</taxon>
    </lineage>
</organism>
<dbReference type="InterPro" id="IPR006153">
    <property type="entry name" value="Cation/H_exchanger_TM"/>
</dbReference>
<feature type="transmembrane region" description="Helical" evidence="7">
    <location>
        <begin position="148"/>
        <end position="170"/>
    </location>
</feature>
<dbReference type="GO" id="GO:0015297">
    <property type="term" value="F:antiporter activity"/>
    <property type="evidence" value="ECO:0007669"/>
    <property type="project" value="InterPro"/>
</dbReference>
<feature type="transmembrane region" description="Helical" evidence="7">
    <location>
        <begin position="87"/>
        <end position="110"/>
    </location>
</feature>
<reference evidence="9 10" key="1">
    <citation type="journal article" date="2016" name="Nat. Commun.">
        <title>Thousands of microbial genomes shed light on interconnected biogeochemical processes in an aquifer system.</title>
        <authorList>
            <person name="Anantharaman K."/>
            <person name="Brown C.T."/>
            <person name="Hug L.A."/>
            <person name="Sharon I."/>
            <person name="Castelle C.J."/>
            <person name="Probst A.J."/>
            <person name="Thomas B.C."/>
            <person name="Singh A."/>
            <person name="Wilkins M.J."/>
            <person name="Karaoz U."/>
            <person name="Brodie E.L."/>
            <person name="Williams K.H."/>
            <person name="Hubbard S.S."/>
            <person name="Banfield J.F."/>
        </authorList>
    </citation>
    <scope>NUCLEOTIDE SEQUENCE [LARGE SCALE GENOMIC DNA]</scope>
</reference>
<dbReference type="AlphaFoldDB" id="A0A1F5G2R2"/>
<dbReference type="PROSITE" id="PS51201">
    <property type="entry name" value="RCK_N"/>
    <property type="match status" value="1"/>
</dbReference>
<evidence type="ECO:0000256" key="2">
    <source>
        <dbReference type="ARBA" id="ARBA00005551"/>
    </source>
</evidence>
<evidence type="ECO:0000313" key="10">
    <source>
        <dbReference type="Proteomes" id="UP000176628"/>
    </source>
</evidence>
<feature type="transmembrane region" description="Helical" evidence="7">
    <location>
        <begin position="350"/>
        <end position="373"/>
    </location>
</feature>
<keyword evidence="5 7" id="KW-1133">Transmembrane helix</keyword>
<sequence>MEFGSVFFELALVIFLAGFFGLILRRFSQPLLLAYILAGFSISFFGLSKEETQAAFSFFGEIGIALLLFLVGIELSLSELRHFGKTVLWTGLGQILFHGILGFILARFLGFDLVSSIYLALAITFSSTIVVVKLLGEKKDINALYGKISIGILLLQDLVAVLVLMVLASISKESFSALSLLSTVFKMGLFFFILALATKKILPFILRLSASSLELLLLVSLGWAFVFASFASSIGFSLEIGAFLAGVALATSAYRFQILSKIRPLRDFFIIIFFVALGLQINVFGLSGFIIPSLVLSVFVIVSTPLILLFILGKVLGQKKRTAFLTGVSLAQISEFSIILVVLGEKLGHISFDIVSIVAVTAILTIAISSFLVHKSDSLYRILSPYLSFFERKGIEPEVTKAAPFVNHVVLVGCEQMGQDIIKFLEEKEAKFVVVDFNPTVIRNLTAKKVDCIFGDISDPEILDELNLSQAKLIISTAPDLDDNLIILTEAKRRNFSGIFILASYWAEDGIKLYNQGADYVVVPEFIGGKHLARILADHWEDISEIRKVKDRHLQELLEKRIEH</sequence>
<dbReference type="SUPFAM" id="SSF51735">
    <property type="entry name" value="NAD(P)-binding Rossmann-fold domains"/>
    <property type="match status" value="1"/>
</dbReference>
<evidence type="ECO:0000256" key="1">
    <source>
        <dbReference type="ARBA" id="ARBA00004141"/>
    </source>
</evidence>
<feature type="transmembrane region" description="Helical" evidence="7">
    <location>
        <begin position="116"/>
        <end position="136"/>
    </location>
</feature>
<evidence type="ECO:0000256" key="7">
    <source>
        <dbReference type="SAM" id="Phobius"/>
    </source>
</evidence>
<dbReference type="InterPro" id="IPR036291">
    <property type="entry name" value="NAD(P)-bd_dom_sf"/>
</dbReference>
<dbReference type="Gene3D" id="3.40.50.720">
    <property type="entry name" value="NAD(P)-binding Rossmann-like Domain"/>
    <property type="match status" value="1"/>
</dbReference>
<dbReference type="InterPro" id="IPR038770">
    <property type="entry name" value="Na+/solute_symporter_sf"/>
</dbReference>
<dbReference type="GO" id="GO:0016020">
    <property type="term" value="C:membrane"/>
    <property type="evidence" value="ECO:0007669"/>
    <property type="project" value="UniProtKB-SubCell"/>
</dbReference>
<dbReference type="Gene3D" id="1.20.1530.20">
    <property type="match status" value="1"/>
</dbReference>
<evidence type="ECO:0000313" key="9">
    <source>
        <dbReference type="EMBL" id="OGD86172.1"/>
    </source>
</evidence>
<feature type="transmembrane region" description="Helical" evidence="7">
    <location>
        <begin position="268"/>
        <end position="290"/>
    </location>
</feature>
<feature type="transmembrane region" description="Helical" evidence="7">
    <location>
        <begin position="296"/>
        <end position="316"/>
    </location>
</feature>
<feature type="transmembrane region" description="Helical" evidence="7">
    <location>
        <begin position="31"/>
        <end position="48"/>
    </location>
</feature>
<protein>
    <recommendedName>
        <fullName evidence="8">RCK N-terminal domain-containing protein</fullName>
    </recommendedName>
</protein>
<keyword evidence="6 7" id="KW-0472">Membrane</keyword>
<dbReference type="PANTHER" id="PTHR42751">
    <property type="entry name" value="SODIUM/HYDROGEN EXCHANGER FAMILY/TRKA DOMAIN PROTEIN"/>
    <property type="match status" value="1"/>
</dbReference>
<dbReference type="Proteomes" id="UP000176628">
    <property type="component" value="Unassembled WGS sequence"/>
</dbReference>
<proteinExistence type="inferred from homology"/>